<dbReference type="Gene3D" id="3.40.630.30">
    <property type="match status" value="1"/>
</dbReference>
<accession>A0A840ANY4</accession>
<sequence>MSDQAISVRPASRADLDFVFASERLPGYEALVGRSGMAQHETFLEDGRHAYFIGERAGAPVGFVIVRDWNAADGCALVKRVVVTEPGRGIGRAMLAAAIDRVFTDTPCYRLEIGLFPANERARRAYAAAGFTVEGITRGRVFMGGTHHDEMVMSMLRPDWEAKRGLEPSP</sequence>
<reference evidence="2 3" key="1">
    <citation type="submission" date="2020-08" db="EMBL/GenBank/DDBJ databases">
        <title>Genomic Encyclopedia of Type Strains, Phase IV (KMG-IV): sequencing the most valuable type-strain genomes for metagenomic binning, comparative biology and taxonomic classification.</title>
        <authorList>
            <person name="Goeker M."/>
        </authorList>
    </citation>
    <scope>NUCLEOTIDE SEQUENCE [LARGE SCALE GENOMIC DNA]</scope>
    <source>
        <strain evidence="2 3">DSM 25966</strain>
    </source>
</reference>
<comment type="caution">
    <text evidence="2">The sequence shown here is derived from an EMBL/GenBank/DDBJ whole genome shotgun (WGS) entry which is preliminary data.</text>
</comment>
<dbReference type="EMBL" id="JACIDS010000002">
    <property type="protein sequence ID" value="MBB3930737.1"/>
    <property type="molecule type" value="Genomic_DNA"/>
</dbReference>
<proteinExistence type="predicted"/>
<dbReference type="InterPro" id="IPR000182">
    <property type="entry name" value="GNAT_dom"/>
</dbReference>
<dbReference type="GO" id="GO:0016747">
    <property type="term" value="F:acyltransferase activity, transferring groups other than amino-acyl groups"/>
    <property type="evidence" value="ECO:0007669"/>
    <property type="project" value="InterPro"/>
</dbReference>
<protein>
    <submittedName>
        <fullName evidence="2">RimJ/RimL family protein N-acetyltransferase</fullName>
    </submittedName>
</protein>
<dbReference type="Pfam" id="PF00583">
    <property type="entry name" value="Acetyltransf_1"/>
    <property type="match status" value="1"/>
</dbReference>
<dbReference type="PROSITE" id="PS51186">
    <property type="entry name" value="GNAT"/>
    <property type="match status" value="1"/>
</dbReference>
<gene>
    <name evidence="2" type="ORF">GGR25_001776</name>
</gene>
<organism evidence="2 3">
    <name type="scientific">Kaistia hirudinis</name>
    <dbReference type="NCBI Taxonomy" id="1293440"/>
    <lineage>
        <taxon>Bacteria</taxon>
        <taxon>Pseudomonadati</taxon>
        <taxon>Pseudomonadota</taxon>
        <taxon>Alphaproteobacteria</taxon>
        <taxon>Hyphomicrobiales</taxon>
        <taxon>Kaistiaceae</taxon>
        <taxon>Kaistia</taxon>
    </lineage>
</organism>
<dbReference type="PANTHER" id="PTHR43415">
    <property type="entry name" value="SPERMIDINE N(1)-ACETYLTRANSFERASE"/>
    <property type="match status" value="1"/>
</dbReference>
<keyword evidence="3" id="KW-1185">Reference proteome</keyword>
<evidence type="ECO:0000259" key="1">
    <source>
        <dbReference type="PROSITE" id="PS51186"/>
    </source>
</evidence>
<keyword evidence="2" id="KW-0808">Transferase</keyword>
<dbReference type="RefSeq" id="WP_343068002.1">
    <property type="nucleotide sequence ID" value="NZ_JACIDS010000002.1"/>
</dbReference>
<evidence type="ECO:0000313" key="2">
    <source>
        <dbReference type="EMBL" id="MBB3930737.1"/>
    </source>
</evidence>
<dbReference type="AlphaFoldDB" id="A0A840ANY4"/>
<name>A0A840ANY4_9HYPH</name>
<dbReference type="Proteomes" id="UP000553963">
    <property type="component" value="Unassembled WGS sequence"/>
</dbReference>
<dbReference type="CDD" id="cd04301">
    <property type="entry name" value="NAT_SF"/>
    <property type="match status" value="1"/>
</dbReference>
<dbReference type="PANTHER" id="PTHR43415:SF3">
    <property type="entry name" value="GNAT-FAMILY ACETYLTRANSFERASE"/>
    <property type="match status" value="1"/>
</dbReference>
<dbReference type="SUPFAM" id="SSF55729">
    <property type="entry name" value="Acyl-CoA N-acyltransferases (Nat)"/>
    <property type="match status" value="1"/>
</dbReference>
<dbReference type="InterPro" id="IPR016181">
    <property type="entry name" value="Acyl_CoA_acyltransferase"/>
</dbReference>
<evidence type="ECO:0000313" key="3">
    <source>
        <dbReference type="Proteomes" id="UP000553963"/>
    </source>
</evidence>
<feature type="domain" description="N-acetyltransferase" evidence="1">
    <location>
        <begin position="6"/>
        <end position="158"/>
    </location>
</feature>